<dbReference type="Proteomes" id="UP001152607">
    <property type="component" value="Unassembled WGS sequence"/>
</dbReference>
<proteinExistence type="predicted"/>
<dbReference type="Pfam" id="PF01966">
    <property type="entry name" value="HD"/>
    <property type="match status" value="1"/>
</dbReference>
<keyword evidence="3" id="KW-1185">Reference proteome</keyword>
<evidence type="ECO:0000259" key="1">
    <source>
        <dbReference type="SMART" id="SM00471"/>
    </source>
</evidence>
<dbReference type="InterPro" id="IPR003607">
    <property type="entry name" value="HD/PDEase_dom"/>
</dbReference>
<sequence length="338" mass="37075">MWIYLVDIKACGSPLKEIHGASQPPSTYISIVYLHDNRKDHSAIFLHLHIATAAATMAESTNVMKGAGTTKEEIQGKEKQERVMSPARAACGSQATASPSNSNTVCKHETSPIQQPCCSYEPTTAQSTDKEYLFVPSTPVGREAYSLAKSVLHPAILNHSIRVYLYARDIAAARKSVYDTDPVKRDLLFTACILHDIGTADMYNGKCRFEVEGADAAVALLSELGVDEQGKGEVWMAIALHTTRQIVQRMGGMCAIVRTAVEIDFGVTTQLEEIPKVDEYKAKWEAVYGRMDIEKVLGDAVVAQVVENPEKAPNDSWAGVMYKSYLENPGWEGVNKAF</sequence>
<name>A0A9W4U3H7_9PLEO</name>
<comment type="caution">
    <text evidence="2">The sequence shown here is derived from an EMBL/GenBank/DDBJ whole genome shotgun (WGS) entry which is preliminary data.</text>
</comment>
<evidence type="ECO:0000313" key="3">
    <source>
        <dbReference type="Proteomes" id="UP001152607"/>
    </source>
</evidence>
<dbReference type="OrthoDB" id="2378324at2759"/>
<dbReference type="PANTHER" id="PTHR35569:SF1">
    <property type="entry name" value="CYANAMIDE HYDRATASE DDI2-RELATED"/>
    <property type="match status" value="1"/>
</dbReference>
<protein>
    <recommendedName>
        <fullName evidence="1">HD/PDEase domain-containing protein</fullName>
    </recommendedName>
</protein>
<gene>
    <name evidence="2" type="ORF">PDIGIT_LOCUS1741</name>
</gene>
<organism evidence="2 3">
    <name type="scientific">Periconia digitata</name>
    <dbReference type="NCBI Taxonomy" id="1303443"/>
    <lineage>
        <taxon>Eukaryota</taxon>
        <taxon>Fungi</taxon>
        <taxon>Dikarya</taxon>
        <taxon>Ascomycota</taxon>
        <taxon>Pezizomycotina</taxon>
        <taxon>Dothideomycetes</taxon>
        <taxon>Pleosporomycetidae</taxon>
        <taxon>Pleosporales</taxon>
        <taxon>Massarineae</taxon>
        <taxon>Periconiaceae</taxon>
        <taxon>Periconia</taxon>
    </lineage>
</organism>
<accession>A0A9W4U3H7</accession>
<dbReference type="EMBL" id="CAOQHR010000001">
    <property type="protein sequence ID" value="CAI6271452.1"/>
    <property type="molecule type" value="Genomic_DNA"/>
</dbReference>
<dbReference type="SUPFAM" id="SSF109604">
    <property type="entry name" value="HD-domain/PDEase-like"/>
    <property type="match status" value="1"/>
</dbReference>
<dbReference type="Gene3D" id="1.10.3210.10">
    <property type="entry name" value="Hypothetical protein af1432"/>
    <property type="match status" value="1"/>
</dbReference>
<dbReference type="CDD" id="cd00077">
    <property type="entry name" value="HDc"/>
    <property type="match status" value="1"/>
</dbReference>
<dbReference type="PANTHER" id="PTHR35569">
    <property type="entry name" value="CYANAMIDE HYDRATASE DDI2-RELATED"/>
    <property type="match status" value="1"/>
</dbReference>
<reference evidence="2" key="1">
    <citation type="submission" date="2023-01" db="EMBL/GenBank/DDBJ databases">
        <authorList>
            <person name="Van Ghelder C."/>
            <person name="Rancurel C."/>
        </authorList>
    </citation>
    <scope>NUCLEOTIDE SEQUENCE</scope>
    <source>
        <strain evidence="2">CNCM I-4278</strain>
    </source>
</reference>
<feature type="domain" description="HD/PDEase" evidence="1">
    <location>
        <begin position="152"/>
        <end position="229"/>
    </location>
</feature>
<dbReference type="SMART" id="SM00471">
    <property type="entry name" value="HDc"/>
    <property type="match status" value="1"/>
</dbReference>
<evidence type="ECO:0000313" key="2">
    <source>
        <dbReference type="EMBL" id="CAI6271452.1"/>
    </source>
</evidence>
<dbReference type="InterPro" id="IPR006674">
    <property type="entry name" value="HD_domain"/>
</dbReference>
<dbReference type="AlphaFoldDB" id="A0A9W4U3H7"/>